<comment type="caution">
    <text evidence="13">The sequence shown here is derived from an EMBL/GenBank/DDBJ whole genome shotgun (WGS) entry which is preliminary data.</text>
</comment>
<feature type="transmembrane region" description="Helical" evidence="10">
    <location>
        <begin position="12"/>
        <end position="33"/>
    </location>
</feature>
<dbReference type="Pfam" id="PF00672">
    <property type="entry name" value="HAMP"/>
    <property type="match status" value="1"/>
</dbReference>
<evidence type="ECO:0000256" key="1">
    <source>
        <dbReference type="ARBA" id="ARBA00004651"/>
    </source>
</evidence>
<organism evidence="13 14">
    <name type="scientific">Sedimenticola thiotaurini</name>
    <dbReference type="NCBI Taxonomy" id="1543721"/>
    <lineage>
        <taxon>Bacteria</taxon>
        <taxon>Pseudomonadati</taxon>
        <taxon>Pseudomonadota</taxon>
        <taxon>Gammaproteobacteria</taxon>
        <taxon>Chromatiales</taxon>
        <taxon>Sedimenticolaceae</taxon>
        <taxon>Sedimenticola</taxon>
    </lineage>
</organism>
<feature type="compositionally biased region" description="Polar residues" evidence="9">
    <location>
        <begin position="338"/>
        <end position="347"/>
    </location>
</feature>
<keyword evidence="5 10" id="KW-0472">Membrane</keyword>
<evidence type="ECO:0000256" key="5">
    <source>
        <dbReference type="ARBA" id="ARBA00023136"/>
    </source>
</evidence>
<protein>
    <submittedName>
        <fullName evidence="13">Methyl-accepting chemotaxis protein</fullName>
    </submittedName>
</protein>
<dbReference type="PROSITE" id="PS50885">
    <property type="entry name" value="HAMP"/>
    <property type="match status" value="1"/>
</dbReference>
<dbReference type="PRINTS" id="PR00260">
    <property type="entry name" value="CHEMTRNSDUCR"/>
</dbReference>
<feature type="domain" description="Methyl-accepting transducer" evidence="11">
    <location>
        <begin position="272"/>
        <end position="508"/>
    </location>
</feature>
<dbReference type="InterPro" id="IPR003660">
    <property type="entry name" value="HAMP_dom"/>
</dbReference>
<dbReference type="PROSITE" id="PS50111">
    <property type="entry name" value="CHEMOTAXIS_TRANSDUC_2"/>
    <property type="match status" value="1"/>
</dbReference>
<keyword evidence="6 8" id="KW-0807">Transducer</keyword>
<comment type="similarity">
    <text evidence="7">Belongs to the methyl-accepting chemotaxis (MCP) protein family.</text>
</comment>
<dbReference type="InterPro" id="IPR033480">
    <property type="entry name" value="sCache_2"/>
</dbReference>
<dbReference type="Pfam" id="PF00015">
    <property type="entry name" value="MCPsignal"/>
    <property type="match status" value="1"/>
</dbReference>
<feature type="domain" description="HAMP" evidence="12">
    <location>
        <begin position="213"/>
        <end position="267"/>
    </location>
</feature>
<evidence type="ECO:0000256" key="3">
    <source>
        <dbReference type="ARBA" id="ARBA00022692"/>
    </source>
</evidence>
<dbReference type="SMART" id="SM00283">
    <property type="entry name" value="MA"/>
    <property type="match status" value="1"/>
</dbReference>
<dbReference type="InterPro" id="IPR004089">
    <property type="entry name" value="MCPsignal_dom"/>
</dbReference>
<evidence type="ECO:0000313" key="13">
    <source>
        <dbReference type="EMBL" id="TVT56629.1"/>
    </source>
</evidence>
<dbReference type="InterPro" id="IPR004090">
    <property type="entry name" value="Chemotax_Me-accpt_rcpt"/>
</dbReference>
<evidence type="ECO:0000256" key="7">
    <source>
        <dbReference type="ARBA" id="ARBA00029447"/>
    </source>
</evidence>
<dbReference type="Gene3D" id="1.10.287.950">
    <property type="entry name" value="Methyl-accepting chemotaxis protein"/>
    <property type="match status" value="1"/>
</dbReference>
<dbReference type="SMART" id="SM00304">
    <property type="entry name" value="HAMP"/>
    <property type="match status" value="1"/>
</dbReference>
<dbReference type="GO" id="GO:0005886">
    <property type="term" value="C:plasma membrane"/>
    <property type="evidence" value="ECO:0007669"/>
    <property type="project" value="UniProtKB-SubCell"/>
</dbReference>
<gene>
    <name evidence="13" type="ORF">FHK82_06945</name>
</gene>
<dbReference type="EMBL" id="VMRY01000020">
    <property type="protein sequence ID" value="TVT56629.1"/>
    <property type="molecule type" value="Genomic_DNA"/>
</dbReference>
<feature type="transmembrane region" description="Helical" evidence="10">
    <location>
        <begin position="193"/>
        <end position="212"/>
    </location>
</feature>
<dbReference type="STRING" id="1543721.AAY24_01345"/>
<keyword evidence="4 10" id="KW-1133">Transmembrane helix</keyword>
<reference evidence="13 14" key="1">
    <citation type="submission" date="2019-07" db="EMBL/GenBank/DDBJ databases">
        <title>The pathways for chlorine oxyanion respiration interact through the shared metabolite chlorate.</title>
        <authorList>
            <person name="Barnum T.P."/>
            <person name="Cheng Y."/>
            <person name="Hill K.A."/>
            <person name="Lucas L.N."/>
            <person name="Carlson H.K."/>
            <person name="Coates J.D."/>
        </authorList>
    </citation>
    <scope>NUCLEOTIDE SEQUENCE [LARGE SCALE GENOMIC DNA]</scope>
    <source>
        <strain evidence="13">BK-3</strain>
    </source>
</reference>
<dbReference type="PANTHER" id="PTHR32089:SF119">
    <property type="entry name" value="METHYL-ACCEPTING CHEMOTAXIS PROTEIN CTPL"/>
    <property type="match status" value="1"/>
</dbReference>
<keyword evidence="2" id="KW-1003">Cell membrane</keyword>
<keyword evidence="3 10" id="KW-0812">Transmembrane</keyword>
<evidence type="ECO:0000256" key="9">
    <source>
        <dbReference type="SAM" id="MobiDB-lite"/>
    </source>
</evidence>
<dbReference type="AlphaFoldDB" id="A0A558D6I7"/>
<dbReference type="Pfam" id="PF17200">
    <property type="entry name" value="sCache_2"/>
    <property type="match status" value="1"/>
</dbReference>
<dbReference type="FunFam" id="1.10.287.950:FF:000001">
    <property type="entry name" value="Methyl-accepting chemotaxis sensory transducer"/>
    <property type="match status" value="1"/>
</dbReference>
<evidence type="ECO:0000259" key="12">
    <source>
        <dbReference type="PROSITE" id="PS50885"/>
    </source>
</evidence>
<comment type="subcellular location">
    <subcellularLocation>
        <location evidence="1">Cell membrane</location>
        <topology evidence="1">Multi-pass membrane protein</topology>
    </subcellularLocation>
</comment>
<evidence type="ECO:0000256" key="8">
    <source>
        <dbReference type="PROSITE-ProRule" id="PRU00284"/>
    </source>
</evidence>
<evidence type="ECO:0000259" key="11">
    <source>
        <dbReference type="PROSITE" id="PS50111"/>
    </source>
</evidence>
<dbReference type="GO" id="GO:0006935">
    <property type="term" value="P:chemotaxis"/>
    <property type="evidence" value="ECO:0007669"/>
    <property type="project" value="InterPro"/>
</dbReference>
<evidence type="ECO:0000256" key="10">
    <source>
        <dbReference type="SAM" id="Phobius"/>
    </source>
</evidence>
<dbReference type="PANTHER" id="PTHR32089">
    <property type="entry name" value="METHYL-ACCEPTING CHEMOTAXIS PROTEIN MCPB"/>
    <property type="match status" value="1"/>
</dbReference>
<sequence>MNALRRLKITHRLWALIALAVFGIAVITAVSLFQFKTSLLNEKVLQTQKLTETAQSIIADFHTRFSKGEMDEATAKSGALTSIRSLRYEGGNYFWVNDMNAITLMHPIKPSLEGKDLSGLKDANGTAIFVEFVNTVKTKGEGTVPYLWPKPGSEEPIQKVSYVKGFKPWGWVVGTGIYIDDVEAAFWKNATTLAIIVGAVLLILITLSVIIARSVCVPLQLTTQAMHNIAAGDGDLTQRLDSSGSDEVANLAAAFNEFAIKVQNTIAQVSSATKQLTSSADELSAITAKSHEGMNEQRSETHQVATAVTEMAATVHEIARNAEKTASSAREANDEARNGSSVVDEASQSINTLASEVERASSVINRLESEGEAIGSVLDVIRGIAEQTNLLALNAAIEAARAGEQGRGFAVVADEVRTLASRTQQSTREIQEMIERLQSGTTEAVQVMNRSQSTTQITVDKAHAAAESLNKIVQSISMISDMNTQIASAAEEQSAVAQEIDRSIVQISQLAEEATHGSDRVATSSQELSRLSEGLQAQVSQFKV</sequence>
<evidence type="ECO:0000256" key="2">
    <source>
        <dbReference type="ARBA" id="ARBA00022475"/>
    </source>
</evidence>
<evidence type="ECO:0000256" key="4">
    <source>
        <dbReference type="ARBA" id="ARBA00022989"/>
    </source>
</evidence>
<dbReference type="GO" id="GO:0007165">
    <property type="term" value="P:signal transduction"/>
    <property type="evidence" value="ECO:0007669"/>
    <property type="project" value="UniProtKB-KW"/>
</dbReference>
<accession>A0A558D6I7</accession>
<name>A0A558D6I7_9GAMM</name>
<proteinExistence type="inferred from homology"/>
<dbReference type="SMART" id="SM01049">
    <property type="entry name" value="Cache_2"/>
    <property type="match status" value="1"/>
</dbReference>
<dbReference type="CDD" id="cd06225">
    <property type="entry name" value="HAMP"/>
    <property type="match status" value="1"/>
</dbReference>
<dbReference type="CDD" id="cd11386">
    <property type="entry name" value="MCP_signal"/>
    <property type="match status" value="1"/>
</dbReference>
<dbReference type="Gene3D" id="3.30.450.20">
    <property type="entry name" value="PAS domain"/>
    <property type="match status" value="1"/>
</dbReference>
<dbReference type="Proteomes" id="UP000317355">
    <property type="component" value="Unassembled WGS sequence"/>
</dbReference>
<feature type="region of interest" description="Disordered" evidence="9">
    <location>
        <begin position="322"/>
        <end position="347"/>
    </location>
</feature>
<evidence type="ECO:0000256" key="6">
    <source>
        <dbReference type="ARBA" id="ARBA00023224"/>
    </source>
</evidence>
<evidence type="ECO:0000313" key="14">
    <source>
        <dbReference type="Proteomes" id="UP000317355"/>
    </source>
</evidence>
<dbReference type="SUPFAM" id="SSF58104">
    <property type="entry name" value="Methyl-accepting chemotaxis protein (MCP) signaling domain"/>
    <property type="match status" value="1"/>
</dbReference>
<dbReference type="GO" id="GO:0004888">
    <property type="term" value="F:transmembrane signaling receptor activity"/>
    <property type="evidence" value="ECO:0007669"/>
    <property type="project" value="InterPro"/>
</dbReference>